<sequence>MTGRCERSWRTSLSLSLSATMAYSRSRLHNPIVRPPRGPRTPNHIPASLNPLASNRNAHIVRLYSVLVHLVSLPPSPTTSVQLVRAWRALAGCREVHLGVLWRLGAAVIDRTRDSVGSGETARDDGDDDDARQERAERRAEWLKACQEGLVDRVDKFGEYALALVAAGRIDFALDELDGYLDNQPYHDSIALNTLYGQLALLSAQPASLPYARRSDTSSSSSDSSSSSSDDESTSLPQKGSRRRRGPENGTRKRARVNGQAVERDYGPLLRAIADEQPSLFAKATQRLRRAAHLEERIAREVGHATTAGEAARWLDLIRTHVDRMGPSASRQGSPLSP</sequence>
<organism evidence="2 3">
    <name type="scientific">Rhodotorula taiwanensis</name>
    <dbReference type="NCBI Taxonomy" id="741276"/>
    <lineage>
        <taxon>Eukaryota</taxon>
        <taxon>Fungi</taxon>
        <taxon>Dikarya</taxon>
        <taxon>Basidiomycota</taxon>
        <taxon>Pucciniomycotina</taxon>
        <taxon>Microbotryomycetes</taxon>
        <taxon>Sporidiobolales</taxon>
        <taxon>Sporidiobolaceae</taxon>
        <taxon>Rhodotorula</taxon>
    </lineage>
</organism>
<keyword evidence="3" id="KW-1185">Reference proteome</keyword>
<reference evidence="2 3" key="1">
    <citation type="journal article" date="2018" name="Front. Microbiol.">
        <title>Prospects for Fungal Bioremediation of Acidic Radioactive Waste Sites: Characterization and Genome Sequence of Rhodotorula taiwanensis MD1149.</title>
        <authorList>
            <person name="Tkavc R."/>
            <person name="Matrosova V.Y."/>
            <person name="Grichenko O.E."/>
            <person name="Gostincar C."/>
            <person name="Volpe R.P."/>
            <person name="Klimenkova P."/>
            <person name="Gaidamakova E.K."/>
            <person name="Zhou C.E."/>
            <person name="Stewart B.J."/>
            <person name="Lyman M.G."/>
            <person name="Malfatti S.A."/>
            <person name="Rubinfeld B."/>
            <person name="Courtot M."/>
            <person name="Singh J."/>
            <person name="Dalgard C.L."/>
            <person name="Hamilton T."/>
            <person name="Frey K.G."/>
            <person name="Gunde-Cimerman N."/>
            <person name="Dugan L."/>
            <person name="Daly M.J."/>
        </authorList>
    </citation>
    <scope>NUCLEOTIDE SEQUENCE [LARGE SCALE GENOMIC DNA]</scope>
    <source>
        <strain evidence="2 3">MD1149</strain>
    </source>
</reference>
<dbReference type="STRING" id="741276.A0A2S5B1M3"/>
<evidence type="ECO:0000313" key="2">
    <source>
        <dbReference type="EMBL" id="POY70688.1"/>
    </source>
</evidence>
<dbReference type="OrthoDB" id="2537782at2759"/>
<name>A0A2S5B1M3_9BASI</name>
<gene>
    <name evidence="2" type="ORF">BMF94_6302</name>
</gene>
<comment type="caution">
    <text evidence="2">The sequence shown here is derived from an EMBL/GenBank/DDBJ whole genome shotgun (WGS) entry which is preliminary data.</text>
</comment>
<dbReference type="AlphaFoldDB" id="A0A2S5B1M3"/>
<evidence type="ECO:0000313" key="3">
    <source>
        <dbReference type="Proteomes" id="UP000237144"/>
    </source>
</evidence>
<protein>
    <submittedName>
        <fullName evidence="2">Uncharacterized protein</fullName>
    </submittedName>
</protein>
<feature type="region of interest" description="Disordered" evidence="1">
    <location>
        <begin position="115"/>
        <end position="134"/>
    </location>
</feature>
<dbReference type="EMBL" id="PJQD01000102">
    <property type="protein sequence ID" value="POY70688.1"/>
    <property type="molecule type" value="Genomic_DNA"/>
</dbReference>
<accession>A0A2S5B1M3</accession>
<feature type="region of interest" description="Disordered" evidence="1">
    <location>
        <begin position="211"/>
        <end position="260"/>
    </location>
</feature>
<feature type="compositionally biased region" description="Low complexity" evidence="1">
    <location>
        <begin position="211"/>
        <end position="228"/>
    </location>
</feature>
<evidence type="ECO:0000256" key="1">
    <source>
        <dbReference type="SAM" id="MobiDB-lite"/>
    </source>
</evidence>
<dbReference type="Proteomes" id="UP000237144">
    <property type="component" value="Unassembled WGS sequence"/>
</dbReference>
<proteinExistence type="predicted"/>